<dbReference type="Proteomes" id="UP000012589">
    <property type="component" value="Unassembled WGS sequence"/>
</dbReference>
<dbReference type="InterPro" id="IPR003695">
    <property type="entry name" value="Ppx_GppA_N"/>
</dbReference>
<proteinExistence type="inferred from homology"/>
<feature type="domain" description="Ppx/GppA phosphatase C-terminal" evidence="3">
    <location>
        <begin position="327"/>
        <end position="482"/>
    </location>
</feature>
<dbReference type="Gene3D" id="3.30.420.150">
    <property type="entry name" value="Exopolyphosphatase. Domain 2"/>
    <property type="match status" value="1"/>
</dbReference>
<dbReference type="HOGENOM" id="CLU_025908_4_1_9"/>
<evidence type="ECO:0000313" key="5">
    <source>
        <dbReference type="Proteomes" id="UP000012589"/>
    </source>
</evidence>
<dbReference type="PANTHER" id="PTHR30005">
    <property type="entry name" value="EXOPOLYPHOSPHATASE"/>
    <property type="match status" value="1"/>
</dbReference>
<dbReference type="CDD" id="cd24006">
    <property type="entry name" value="ASKHA_NBD_PPX_GppA"/>
    <property type="match status" value="1"/>
</dbReference>
<dbReference type="Gene3D" id="3.30.420.40">
    <property type="match status" value="1"/>
</dbReference>
<dbReference type="EMBL" id="AQFT01000119">
    <property type="protein sequence ID" value="EMZ22676.1"/>
    <property type="molecule type" value="Genomic_DNA"/>
</dbReference>
<dbReference type="InterPro" id="IPR043129">
    <property type="entry name" value="ATPase_NBD"/>
</dbReference>
<dbReference type="eggNOG" id="COG0248">
    <property type="taxonomic scope" value="Bacteria"/>
</dbReference>
<protein>
    <recommendedName>
        <fullName evidence="6">HD domain-containing protein</fullName>
    </recommendedName>
</protein>
<dbReference type="PANTHER" id="PTHR30005:SF0">
    <property type="entry name" value="RETROGRADE REGULATION PROTEIN 2"/>
    <property type="match status" value="1"/>
</dbReference>
<name>N2A391_9FIRM</name>
<dbReference type="Gene3D" id="1.10.3210.10">
    <property type="entry name" value="Hypothetical protein af1432"/>
    <property type="match status" value="1"/>
</dbReference>
<evidence type="ECO:0000256" key="1">
    <source>
        <dbReference type="ARBA" id="ARBA00007125"/>
    </source>
</evidence>
<accession>N2A391</accession>
<organism evidence="4 5">
    <name type="scientific">Eubacterium plexicaudatum ASF492</name>
    <dbReference type="NCBI Taxonomy" id="1235802"/>
    <lineage>
        <taxon>Bacteria</taxon>
        <taxon>Bacillati</taxon>
        <taxon>Bacillota</taxon>
        <taxon>Clostridia</taxon>
        <taxon>Eubacteriales</taxon>
        <taxon>Eubacteriaceae</taxon>
        <taxon>Eubacterium</taxon>
    </lineage>
</organism>
<evidence type="ECO:0000313" key="4">
    <source>
        <dbReference type="EMBL" id="EMZ22676.1"/>
    </source>
</evidence>
<comment type="similarity">
    <text evidence="1">Belongs to the GppA/Ppx family.</text>
</comment>
<dbReference type="SUPFAM" id="SSF53067">
    <property type="entry name" value="Actin-like ATPase domain"/>
    <property type="match status" value="2"/>
</dbReference>
<dbReference type="Pfam" id="PF02541">
    <property type="entry name" value="Ppx-GppA"/>
    <property type="match status" value="1"/>
</dbReference>
<dbReference type="InterPro" id="IPR048950">
    <property type="entry name" value="Ppx_GppA_C"/>
</dbReference>
<dbReference type="OrthoDB" id="9814545at2"/>
<dbReference type="PATRIC" id="fig|1235802.3.peg.4138"/>
<sequence length="513" mass="57968">MAITTFAAIYIGSYEVSLKIFELSGKKKIREIDHIRTRLELGRDTFHSGVIGSDLVDELCMILADFARIMQGYKVKDYRAFAGNVVGEAKNMLFILDQITTQTGLHVATLSNSERRFLTYKGVAARPGFDKMTKDSAAVIDVGGGSLQITLFINGRVVTTQHLAIGTMRLMEMLSDIEHNVLHLENQLEELVDKELAVFLAQYMHPGEEIKNVILMGDYIAEIMRKISRNGEEMHEVEATRFINFLKKLDKKSVEEISEILNLSNEKDILVLPSVILYAKLTQAMHAQTIWFPDVDTSDGIVYDYAQTHKIVRTSHDFDEDILSAAKNMSMRYMSYSQHIDALTDMSVLLFDAMKKIHGMGKRERLLLKVAAMLHDCGKYISLANSAICAYQIIRATEIIGLTHLEREMVASVVLYNSTPLDPYEELADRMDQHSYLVVAKLAAILRVANAMDRSHRQKFKNVRVVLKNKQLVITIETMSDIALEKGLLAAKSNAFESIFGIKPVMKEKRVYT</sequence>
<dbReference type="AlphaFoldDB" id="N2A391"/>
<keyword evidence="5" id="KW-1185">Reference proteome</keyword>
<dbReference type="GO" id="GO:0016462">
    <property type="term" value="F:pyrophosphatase activity"/>
    <property type="evidence" value="ECO:0007669"/>
    <property type="project" value="TreeGrafter"/>
</dbReference>
<dbReference type="SUPFAM" id="SSF109604">
    <property type="entry name" value="HD-domain/PDEase-like"/>
    <property type="match status" value="1"/>
</dbReference>
<evidence type="ECO:0000259" key="3">
    <source>
        <dbReference type="Pfam" id="PF21447"/>
    </source>
</evidence>
<reference evidence="4 5" key="1">
    <citation type="journal article" date="2014" name="Genome Announc.">
        <title>Draft genome sequences of the altered schaedler flora, a defined bacterial community from gnotobiotic mice.</title>
        <authorList>
            <person name="Wannemuehler M.J."/>
            <person name="Overstreet A.M."/>
            <person name="Ward D.V."/>
            <person name="Phillips G.J."/>
        </authorList>
    </citation>
    <scope>NUCLEOTIDE SEQUENCE [LARGE SCALE GENOMIC DNA]</scope>
    <source>
        <strain evidence="4 5">ASF492</strain>
    </source>
</reference>
<evidence type="ECO:0008006" key="6">
    <source>
        <dbReference type="Google" id="ProtNLM"/>
    </source>
</evidence>
<dbReference type="Pfam" id="PF21447">
    <property type="entry name" value="Ppx-GppA_III"/>
    <property type="match status" value="1"/>
</dbReference>
<evidence type="ECO:0000259" key="2">
    <source>
        <dbReference type="Pfam" id="PF02541"/>
    </source>
</evidence>
<comment type="caution">
    <text evidence="4">The sequence shown here is derived from an EMBL/GenBank/DDBJ whole genome shotgun (WGS) entry which is preliminary data.</text>
</comment>
<dbReference type="InterPro" id="IPR050273">
    <property type="entry name" value="GppA/Ppx_hydrolase"/>
</dbReference>
<feature type="domain" description="Ppx/GppA phosphatase N-terminal" evidence="2">
    <location>
        <begin position="29"/>
        <end position="309"/>
    </location>
</feature>
<gene>
    <name evidence="4" type="ORF">C823_03917</name>
</gene>
<dbReference type="STRING" id="1235802.C823_03917"/>